<dbReference type="CDD" id="cd06173">
    <property type="entry name" value="MFS_MefA_like"/>
    <property type="match status" value="1"/>
</dbReference>
<evidence type="ECO:0000256" key="4">
    <source>
        <dbReference type="ARBA" id="ARBA00022989"/>
    </source>
</evidence>
<feature type="transmembrane region" description="Helical" evidence="7">
    <location>
        <begin position="140"/>
        <end position="162"/>
    </location>
</feature>
<feature type="transmembrane region" description="Helical" evidence="7">
    <location>
        <begin position="244"/>
        <end position="263"/>
    </location>
</feature>
<dbReference type="Pfam" id="PF07690">
    <property type="entry name" value="MFS_1"/>
    <property type="match status" value="1"/>
</dbReference>
<feature type="compositionally biased region" description="Basic and acidic residues" evidence="6">
    <location>
        <begin position="385"/>
        <end position="415"/>
    </location>
</feature>
<sequence length="442" mass="45932">MRTYRELFRTPEFRPFFFTVAVQVAAQTVAGLGLATLVYRDTGSPLLSALAMFGPSLAQMVGAATLLSAADRLPPRAAVTGLALLFALSTALQVLPDLSVGTLFAILFVQGLIGSVGGGVRMGLLGEILSRDGYLLGRSVLNVAVGVCQIAGYGAGGLLVAALSPRGALLTSASLYLAAALVARLGLSRRAPRASGRPSVAETWRINGRLWSSPARRRIYLALWVPNGLIVGCESLFVPWAPEQAGTLFACAAIGMLAGDVAVGRFVPKAWRGRLASPLQALLAAPFLLFALDPALPLALAAVTVATAGYAASLLFQEKLLALTPDELSGQALGLHSSGMLTFQGVSATLAGVLAQYTSTTTAMALLAGLSLTVTAALVVAGRRTHAEERGHADEPGHDDEPGHAEERGTRDRKPGSALSLMTARRSEAGATGRSRRRAESE</sequence>
<feature type="transmembrane region" description="Helical" evidence="7">
    <location>
        <begin position="77"/>
        <end position="95"/>
    </location>
</feature>
<feature type="transmembrane region" description="Helical" evidence="7">
    <location>
        <begin position="363"/>
        <end position="381"/>
    </location>
</feature>
<dbReference type="EMBL" id="CP137573">
    <property type="protein sequence ID" value="WOX21250.1"/>
    <property type="molecule type" value="Genomic_DNA"/>
</dbReference>
<evidence type="ECO:0000256" key="5">
    <source>
        <dbReference type="ARBA" id="ARBA00023136"/>
    </source>
</evidence>
<evidence type="ECO:0000256" key="6">
    <source>
        <dbReference type="SAM" id="MobiDB-lite"/>
    </source>
</evidence>
<gene>
    <name evidence="8" type="ORF">R2D22_07585</name>
</gene>
<evidence type="ECO:0000256" key="7">
    <source>
        <dbReference type="SAM" id="Phobius"/>
    </source>
</evidence>
<feature type="transmembrane region" description="Helical" evidence="7">
    <location>
        <begin position="16"/>
        <end position="39"/>
    </location>
</feature>
<dbReference type="InterPro" id="IPR011701">
    <property type="entry name" value="MFS"/>
</dbReference>
<evidence type="ECO:0000256" key="1">
    <source>
        <dbReference type="ARBA" id="ARBA00004651"/>
    </source>
</evidence>
<organism evidence="8 9">
    <name type="scientific">Streptomyces solicathayae</name>
    <dbReference type="NCBI Taxonomy" id="3081768"/>
    <lineage>
        <taxon>Bacteria</taxon>
        <taxon>Bacillati</taxon>
        <taxon>Actinomycetota</taxon>
        <taxon>Actinomycetes</taxon>
        <taxon>Kitasatosporales</taxon>
        <taxon>Streptomycetaceae</taxon>
        <taxon>Streptomyces</taxon>
    </lineage>
</organism>
<name>A0ABZ0LP25_9ACTN</name>
<evidence type="ECO:0000313" key="9">
    <source>
        <dbReference type="Proteomes" id="UP001301731"/>
    </source>
</evidence>
<feature type="transmembrane region" description="Helical" evidence="7">
    <location>
        <begin position="298"/>
        <end position="316"/>
    </location>
</feature>
<evidence type="ECO:0000256" key="3">
    <source>
        <dbReference type="ARBA" id="ARBA00022692"/>
    </source>
</evidence>
<feature type="transmembrane region" description="Helical" evidence="7">
    <location>
        <begin position="168"/>
        <end position="187"/>
    </location>
</feature>
<feature type="transmembrane region" description="Helical" evidence="7">
    <location>
        <begin position="45"/>
        <end position="70"/>
    </location>
</feature>
<proteinExistence type="predicted"/>
<keyword evidence="3 7" id="KW-0812">Transmembrane</keyword>
<feature type="transmembrane region" description="Helical" evidence="7">
    <location>
        <begin position="101"/>
        <end position="120"/>
    </location>
</feature>
<reference evidence="8 9" key="1">
    <citation type="submission" date="2023-10" db="EMBL/GenBank/DDBJ databases">
        <title>The genome sequence of Streptomyces sp. HUAS YS2.</title>
        <authorList>
            <person name="Mo P."/>
        </authorList>
    </citation>
    <scope>NUCLEOTIDE SEQUENCE [LARGE SCALE GENOMIC DNA]</scope>
    <source>
        <strain evidence="8 9">HUAS YS2</strain>
    </source>
</reference>
<dbReference type="Gene3D" id="1.20.1250.20">
    <property type="entry name" value="MFS general substrate transporter like domains"/>
    <property type="match status" value="1"/>
</dbReference>
<dbReference type="InterPro" id="IPR036259">
    <property type="entry name" value="MFS_trans_sf"/>
</dbReference>
<dbReference type="SUPFAM" id="SSF103473">
    <property type="entry name" value="MFS general substrate transporter"/>
    <property type="match status" value="1"/>
</dbReference>
<feature type="region of interest" description="Disordered" evidence="6">
    <location>
        <begin position="385"/>
        <end position="442"/>
    </location>
</feature>
<keyword evidence="9" id="KW-1185">Reference proteome</keyword>
<evidence type="ECO:0000256" key="2">
    <source>
        <dbReference type="ARBA" id="ARBA00022475"/>
    </source>
</evidence>
<dbReference type="RefSeq" id="WP_318102109.1">
    <property type="nucleotide sequence ID" value="NZ_CP137573.1"/>
</dbReference>
<dbReference type="PANTHER" id="PTHR23513">
    <property type="entry name" value="INTEGRAL MEMBRANE EFFLUX PROTEIN-RELATED"/>
    <property type="match status" value="1"/>
</dbReference>
<dbReference type="PANTHER" id="PTHR23513:SF11">
    <property type="entry name" value="STAPHYLOFERRIN A TRANSPORTER"/>
    <property type="match status" value="1"/>
</dbReference>
<protein>
    <submittedName>
        <fullName evidence="8">MFS transporter</fullName>
    </submittedName>
</protein>
<feature type="transmembrane region" description="Helical" evidence="7">
    <location>
        <begin position="219"/>
        <end position="238"/>
    </location>
</feature>
<evidence type="ECO:0000313" key="8">
    <source>
        <dbReference type="EMBL" id="WOX21250.1"/>
    </source>
</evidence>
<accession>A0ABZ0LP25</accession>
<dbReference type="Proteomes" id="UP001301731">
    <property type="component" value="Chromosome"/>
</dbReference>
<keyword evidence="2" id="KW-1003">Cell membrane</keyword>
<comment type="subcellular location">
    <subcellularLocation>
        <location evidence="1">Cell membrane</location>
        <topology evidence="1">Multi-pass membrane protein</topology>
    </subcellularLocation>
</comment>
<keyword evidence="4 7" id="KW-1133">Transmembrane helix</keyword>
<keyword evidence="5 7" id="KW-0472">Membrane</keyword>